<dbReference type="InterPro" id="IPR029058">
    <property type="entry name" value="AB_hydrolase_fold"/>
</dbReference>
<dbReference type="GO" id="GO:0004806">
    <property type="term" value="F:triacylglycerol lipase activity"/>
    <property type="evidence" value="ECO:0007669"/>
    <property type="project" value="InterPro"/>
</dbReference>
<dbReference type="GO" id="GO:0006629">
    <property type="term" value="P:lipid metabolic process"/>
    <property type="evidence" value="ECO:0007669"/>
    <property type="project" value="InterPro"/>
</dbReference>
<dbReference type="Pfam" id="PF01764">
    <property type="entry name" value="Lipase_3"/>
    <property type="match status" value="1"/>
</dbReference>
<evidence type="ECO:0000256" key="1">
    <source>
        <dbReference type="ARBA" id="ARBA00022801"/>
    </source>
</evidence>
<organism evidence="3">
    <name type="scientific">Glycine soja</name>
    <name type="common">Wild soybean</name>
    <dbReference type="NCBI Taxonomy" id="3848"/>
    <lineage>
        <taxon>Eukaryota</taxon>
        <taxon>Viridiplantae</taxon>
        <taxon>Streptophyta</taxon>
        <taxon>Embryophyta</taxon>
        <taxon>Tracheophyta</taxon>
        <taxon>Spermatophyta</taxon>
        <taxon>Magnoliopsida</taxon>
        <taxon>eudicotyledons</taxon>
        <taxon>Gunneridae</taxon>
        <taxon>Pentapetalae</taxon>
        <taxon>rosids</taxon>
        <taxon>fabids</taxon>
        <taxon>Fabales</taxon>
        <taxon>Fabaceae</taxon>
        <taxon>Papilionoideae</taxon>
        <taxon>50 kb inversion clade</taxon>
        <taxon>NPAAA clade</taxon>
        <taxon>indigoferoid/millettioid clade</taxon>
        <taxon>Phaseoleae</taxon>
        <taxon>Glycine</taxon>
        <taxon>Glycine subgen. Soja</taxon>
    </lineage>
</organism>
<dbReference type="AlphaFoldDB" id="A0A0B2PX92"/>
<dbReference type="Proteomes" id="UP000289340">
    <property type="component" value="Chromosome 17"/>
</dbReference>
<dbReference type="Gramene" id="XM_028354043.1">
    <property type="protein sequence ID" value="XP_028209844.1"/>
    <property type="gene ID" value="LOC114392818"/>
</dbReference>
<keyword evidence="5" id="KW-1185">Reference proteome</keyword>
<dbReference type="CDD" id="cd00519">
    <property type="entry name" value="Lipase_3"/>
    <property type="match status" value="1"/>
</dbReference>
<evidence type="ECO:0000313" key="3">
    <source>
        <dbReference type="EMBL" id="KHN13956.1"/>
    </source>
</evidence>
<name>A0A0B2PX92_GLYSO</name>
<dbReference type="PANTHER" id="PTHR46086">
    <property type="entry name" value="ALPHA/BETA-HYDROLASES SUPERFAMILY PROTEIN"/>
    <property type="match status" value="1"/>
</dbReference>
<evidence type="ECO:0000313" key="4">
    <source>
        <dbReference type="EMBL" id="RZB57326.1"/>
    </source>
</evidence>
<gene>
    <name evidence="4" type="ORF">D0Y65_046129</name>
    <name evidence="3" type="ORF">glysoja_046871</name>
</gene>
<dbReference type="InterPro" id="IPR002921">
    <property type="entry name" value="Fungal_lipase-type"/>
</dbReference>
<accession>A0A0B2PX92</accession>
<feature type="domain" description="Fungal lipase-type" evidence="2">
    <location>
        <begin position="207"/>
        <end position="370"/>
    </location>
</feature>
<proteinExistence type="predicted"/>
<dbReference type="EMBL" id="QZWG01000017">
    <property type="protein sequence ID" value="RZB57326.1"/>
    <property type="molecule type" value="Genomic_DNA"/>
</dbReference>
<dbReference type="GO" id="GO:0030600">
    <property type="term" value="F:feruloyl esterase activity"/>
    <property type="evidence" value="ECO:0007669"/>
    <property type="project" value="UniProtKB-EC"/>
</dbReference>
<dbReference type="SMR" id="A0A0B2PX92"/>
<dbReference type="EC" id="3.1.1.73" evidence="3"/>
<dbReference type="EC" id="3.1.1.-" evidence="3"/>
<evidence type="ECO:0000313" key="5">
    <source>
        <dbReference type="Proteomes" id="UP000289340"/>
    </source>
</evidence>
<dbReference type="Gene3D" id="3.40.50.1820">
    <property type="entry name" value="alpha/beta hydrolase"/>
    <property type="match status" value="1"/>
</dbReference>
<protein>
    <submittedName>
        <fullName evidence="3">Lipase</fullName>
        <ecNumber evidence="3">3.1.1.-</ecNumber>
        <ecNumber evidence="3">3.1.1.73</ecNumber>
    </submittedName>
</protein>
<reference evidence="4 5" key="2">
    <citation type="submission" date="2018-09" db="EMBL/GenBank/DDBJ databases">
        <title>A high-quality reference genome of wild soybean provides a powerful tool to mine soybean genomes.</title>
        <authorList>
            <person name="Xie M."/>
            <person name="Chung C.Y.L."/>
            <person name="Li M.-W."/>
            <person name="Wong F.-L."/>
            <person name="Chan T.-F."/>
            <person name="Lam H.-M."/>
        </authorList>
    </citation>
    <scope>NUCLEOTIDE SEQUENCE [LARGE SCALE GENOMIC DNA]</scope>
    <source>
        <strain evidence="5">cv. W05</strain>
        <tissue evidence="4">Hypocotyl of etiolated seedlings</tissue>
    </source>
</reference>
<dbReference type="Proteomes" id="UP000053555">
    <property type="component" value="Unassembled WGS sequence"/>
</dbReference>
<dbReference type="PANTHER" id="PTHR46086:SF17">
    <property type="entry name" value="ALPHA_BETA-HYDROLASES SUPERFAMILY PROTEIN"/>
    <property type="match status" value="1"/>
</dbReference>
<reference evidence="3" key="1">
    <citation type="submission" date="2014-07" db="EMBL/GenBank/DDBJ databases">
        <title>Identification of a novel salt tolerance gene in wild soybean by whole-genome sequencing.</title>
        <authorList>
            <person name="Lam H.-M."/>
            <person name="Qi X."/>
            <person name="Li M.-W."/>
            <person name="Liu X."/>
            <person name="Xie M."/>
            <person name="Ni M."/>
            <person name="Xu X."/>
        </authorList>
    </citation>
    <scope>NUCLEOTIDE SEQUENCE [LARGE SCALE GENOMIC DNA]</scope>
    <source>
        <tissue evidence="3">Root</tissue>
    </source>
</reference>
<dbReference type="EMBL" id="KN662028">
    <property type="protein sequence ID" value="KHN13956.1"/>
    <property type="molecule type" value="Genomic_DNA"/>
</dbReference>
<dbReference type="InterPro" id="IPR044819">
    <property type="entry name" value="OBL-like"/>
</dbReference>
<dbReference type="SUPFAM" id="SSF53474">
    <property type="entry name" value="alpha/beta-Hydrolases"/>
    <property type="match status" value="1"/>
</dbReference>
<sequence>MSHINEKPFSSSNCMLLKPEKMGFFQLFMVLFGRDLNKKDFVHCLDPIIEPRFYHKWLIFVSLLVQKVLNSCARILKCIGDIFESILNPQASSNKNFFIIVFNCIRGKQILDKNSEYYKSIVGHLDNRLELLDNSIKRDDPTKYNAALSMMASKVSYENQAYVHAVVVNRWTMELIECRDYWNDHQEKATTQAFIMLDKSEDQDTYVVAFRGTEPFDADAWSTDVDISWFEIPGVGRTHAGFMKALGLLLDFNKEELRWPKEIETNENRPRAYYSIRNLLRKHLNGNDRAKFIVTGHSLGGALAILFTAMLMMHDERLLLERLEGVYTFGQPRVGDENFANYMEKNLKYYGIKYFRFVYCNDIVPRLPFDDDIMKFEHFGTCLYYDRFYRGKKVKEEPNKNYFSWPWKGMMIQKKVNAFRELVRSFTIVHKHGPEYQEGWLLRFIRVLGLLFLAGLPAHCPQDYVNVTRLGLPSHLD</sequence>
<evidence type="ECO:0000259" key="2">
    <source>
        <dbReference type="Pfam" id="PF01764"/>
    </source>
</evidence>
<keyword evidence="1 3" id="KW-0378">Hydrolase</keyword>